<dbReference type="InterPro" id="IPR011990">
    <property type="entry name" value="TPR-like_helical_dom_sf"/>
</dbReference>
<accession>A0A511NH20</accession>
<dbReference type="SMART" id="SM00028">
    <property type="entry name" value="TPR"/>
    <property type="match status" value="3"/>
</dbReference>
<gene>
    <name evidence="3" type="ORF">EB1_17360</name>
</gene>
<evidence type="ECO:0000259" key="2">
    <source>
        <dbReference type="Pfam" id="PF14280"/>
    </source>
</evidence>
<organism evidence="3 4">
    <name type="scientific">Empedobacter brevis NBRC 14943 = ATCC 43319</name>
    <dbReference type="NCBI Taxonomy" id="1218108"/>
    <lineage>
        <taxon>Bacteria</taxon>
        <taxon>Pseudomonadati</taxon>
        <taxon>Bacteroidota</taxon>
        <taxon>Flavobacteriia</taxon>
        <taxon>Flavobacteriales</taxon>
        <taxon>Weeksellaceae</taxon>
        <taxon>Empedobacter</taxon>
    </lineage>
</organism>
<dbReference type="OrthoDB" id="1452892at2"/>
<dbReference type="SUPFAM" id="SSF48452">
    <property type="entry name" value="TPR-like"/>
    <property type="match status" value="1"/>
</dbReference>
<dbReference type="InterPro" id="IPR025375">
    <property type="entry name" value="DUF4365"/>
</dbReference>
<sequence length="645" mass="76801">MLIFILVEILFYYYNMVQRSRTHILEDLSIRYFDNIIPENWVIRDKSKDYGIDREVEIFDVEGHPTGLIFYVQLKATESKTDYNIKNVSFDDYKIEQFRSYAIPVIIVRYSHSENKAYYTWANDNSSLKLNSNKVIVKFTENRILDLITIFNIESYLIRFYRIKNGFINYPLNILIKDSEFSKIKSTRVKFYFKKIINNYSQYFKIERDINKSCLQLVVDESKIYLSLSDVYFSSFSYEFQALIEENEEYYSDILLACLSIVLFQINKNELAYNLFKDNNLIEVIKLNEQFLIHFLPHLVTYDKIEEVFKVLDFIFDIDKDNTIQNLVLTLVMIDEKIVQYKSEYVIEFIHKQLNYSIKINYAIGIGLAYYNLGNINRNLGNFKNSIDYYLLARKYNPDYKNKGYYYFEIAGLLFQLEKYRFSSIFYDKSMVIGVENKIVKALQGDSLIYQGYYEKGLTLIDEYLKESKNEMLNNDEWILKFSVFKTLLINDYPKFQERDTNKAGEFIKLKQYEQAIEYDLLSAEAWFNIGIIENNKDNINERTLAFLMASLLDSGYIESWINATISCVMSDDLLELIPNIIKTAYNYHNEVYIDKLYEYLNDNFNEVPNQLFNIIEEIILEVRKNGTMIRILDDDVGYRSIRYN</sequence>
<dbReference type="PROSITE" id="PS50005">
    <property type="entry name" value="TPR"/>
    <property type="match status" value="1"/>
</dbReference>
<reference evidence="3 4" key="1">
    <citation type="submission" date="2019-07" db="EMBL/GenBank/DDBJ databases">
        <title>Whole genome shotgun sequence of Empedobacter brevis NBRC 14943.</title>
        <authorList>
            <person name="Hosoyama A."/>
            <person name="Uohara A."/>
            <person name="Ohji S."/>
            <person name="Ichikawa N."/>
        </authorList>
    </citation>
    <scope>NUCLEOTIDE SEQUENCE [LARGE SCALE GENOMIC DNA]</scope>
    <source>
        <strain evidence="3 4">NBRC 14943</strain>
    </source>
</reference>
<evidence type="ECO:0000313" key="3">
    <source>
        <dbReference type="EMBL" id="GEM51946.1"/>
    </source>
</evidence>
<protein>
    <recommendedName>
        <fullName evidence="2">DUF4365 domain-containing protein</fullName>
    </recommendedName>
</protein>
<feature type="domain" description="DUF4365" evidence="2">
    <location>
        <begin position="26"/>
        <end position="146"/>
    </location>
</feature>
<dbReference type="Pfam" id="PF14280">
    <property type="entry name" value="DUF4365"/>
    <property type="match status" value="1"/>
</dbReference>
<dbReference type="EMBL" id="BJXC01000010">
    <property type="protein sequence ID" value="GEM51946.1"/>
    <property type="molecule type" value="Genomic_DNA"/>
</dbReference>
<dbReference type="InterPro" id="IPR019734">
    <property type="entry name" value="TPR_rpt"/>
</dbReference>
<name>A0A511NH20_9FLAO</name>
<dbReference type="Proteomes" id="UP000321245">
    <property type="component" value="Unassembled WGS sequence"/>
</dbReference>
<evidence type="ECO:0000256" key="1">
    <source>
        <dbReference type="PROSITE-ProRule" id="PRU00339"/>
    </source>
</evidence>
<comment type="caution">
    <text evidence="3">The sequence shown here is derived from an EMBL/GenBank/DDBJ whole genome shotgun (WGS) entry which is preliminary data.</text>
</comment>
<dbReference type="AlphaFoldDB" id="A0A511NH20"/>
<keyword evidence="1" id="KW-0802">TPR repeat</keyword>
<proteinExistence type="predicted"/>
<dbReference type="STRING" id="1218108.GCA_000382425_03075"/>
<feature type="repeat" description="TPR" evidence="1">
    <location>
        <begin position="367"/>
        <end position="400"/>
    </location>
</feature>
<evidence type="ECO:0000313" key="4">
    <source>
        <dbReference type="Proteomes" id="UP000321245"/>
    </source>
</evidence>
<dbReference type="Gene3D" id="1.25.40.10">
    <property type="entry name" value="Tetratricopeptide repeat domain"/>
    <property type="match status" value="1"/>
</dbReference>
<keyword evidence="4" id="KW-1185">Reference proteome</keyword>